<dbReference type="Gene3D" id="1.20.1270.370">
    <property type="match status" value="1"/>
</dbReference>
<organism evidence="2 3">
    <name type="scientific">Tectimicrobiota bacterium</name>
    <dbReference type="NCBI Taxonomy" id="2528274"/>
    <lineage>
        <taxon>Bacteria</taxon>
        <taxon>Pseudomonadati</taxon>
        <taxon>Nitrospinota/Tectimicrobiota group</taxon>
        <taxon>Candidatus Tectimicrobiota</taxon>
    </lineage>
</organism>
<dbReference type="PANTHER" id="PTHR30548:SF1">
    <property type="entry name" value="DEHYDRATASE SUBUNIT MJ0007-RELATED"/>
    <property type="match status" value="1"/>
</dbReference>
<dbReference type="InterPro" id="IPR010327">
    <property type="entry name" value="FldB/FldC_alpha/beta"/>
</dbReference>
<proteinExistence type="inferred from homology"/>
<name>A0A932FXP7_UNCTE</name>
<dbReference type="Pfam" id="PF06050">
    <property type="entry name" value="HGD-D"/>
    <property type="match status" value="1"/>
</dbReference>
<evidence type="ECO:0000313" key="3">
    <source>
        <dbReference type="Proteomes" id="UP000769766"/>
    </source>
</evidence>
<sequence length="381" mass="43253">MTTMKGVESAAIFKQAGGPEPIRQRFEAWRDLSRPAFGWICTYVPEEILYAAGVTPVRVMGEGASGKNATAYLYVTTCSFALACLELGLDGEYDFLQGLVTVNACDPVRRLFDLWQLYLNTPFTHLLSLPRKLSANAHDFFYLEVVKFKRALEDFLGREIAGDSLKEAIRLYNRSRTLLKELYGLKKGGPPRVSDAECLEILRASMVMPRERFNDLLEGFLREAASRTPDPRRRPRLLLCGSLLDNLTFVRMIEELGGSVVADELCTGSRYFWDLVEEGEDPLASLARRYLSHSPCARMRPIEHRFNHIAQLVQEYQVEGAISQSLKFCDIYGHSKPRLREELNRLGIPVLEIDLEYDLSGLGQIRTRIQSFIEMLEGKRG</sequence>
<dbReference type="Proteomes" id="UP000769766">
    <property type="component" value="Unassembled WGS sequence"/>
</dbReference>
<dbReference type="PANTHER" id="PTHR30548">
    <property type="entry name" value="2-HYDROXYGLUTARYL-COA DEHYDRATASE, D-COMPONENT-RELATED"/>
    <property type="match status" value="1"/>
</dbReference>
<evidence type="ECO:0000313" key="2">
    <source>
        <dbReference type="EMBL" id="MBI2875714.1"/>
    </source>
</evidence>
<reference evidence="2" key="1">
    <citation type="submission" date="2020-07" db="EMBL/GenBank/DDBJ databases">
        <title>Huge and variable diversity of episymbiotic CPR bacteria and DPANN archaea in groundwater ecosystems.</title>
        <authorList>
            <person name="He C.Y."/>
            <person name="Keren R."/>
            <person name="Whittaker M."/>
            <person name="Farag I.F."/>
            <person name="Doudna J."/>
            <person name="Cate J.H.D."/>
            <person name="Banfield J.F."/>
        </authorList>
    </citation>
    <scope>NUCLEOTIDE SEQUENCE</scope>
    <source>
        <strain evidence="2">NC_groundwater_672_Ag_B-0.1um_62_36</strain>
    </source>
</reference>
<dbReference type="Gene3D" id="3.40.50.11900">
    <property type="match status" value="1"/>
</dbReference>
<dbReference type="AlphaFoldDB" id="A0A932FXP7"/>
<comment type="similarity">
    <text evidence="1">Belongs to the FldB/FldC dehydratase alpha/beta subunit family.</text>
</comment>
<gene>
    <name evidence="2" type="ORF">HYY20_02400</name>
</gene>
<comment type="caution">
    <text evidence="2">The sequence shown here is derived from an EMBL/GenBank/DDBJ whole genome shotgun (WGS) entry which is preliminary data.</text>
</comment>
<evidence type="ECO:0000256" key="1">
    <source>
        <dbReference type="ARBA" id="ARBA00005806"/>
    </source>
</evidence>
<dbReference type="Gene3D" id="3.40.50.11890">
    <property type="match status" value="1"/>
</dbReference>
<accession>A0A932FXP7</accession>
<protein>
    <submittedName>
        <fullName evidence="2">2-hydroxyacyl-CoA dehydratase</fullName>
    </submittedName>
</protein>
<dbReference type="EMBL" id="JACPRF010000070">
    <property type="protein sequence ID" value="MBI2875714.1"/>
    <property type="molecule type" value="Genomic_DNA"/>
</dbReference>